<gene>
    <name evidence="3" type="ORF">AWZ03_003619</name>
</gene>
<feature type="signal peptide" evidence="2">
    <location>
        <begin position="1"/>
        <end position="23"/>
    </location>
</feature>
<feature type="chain" id="PRO_5019723341" evidence="2">
    <location>
        <begin position="24"/>
        <end position="290"/>
    </location>
</feature>
<dbReference type="AlphaFoldDB" id="A0A484BMR7"/>
<evidence type="ECO:0000256" key="1">
    <source>
        <dbReference type="SAM" id="MobiDB-lite"/>
    </source>
</evidence>
<keyword evidence="4" id="KW-1185">Reference proteome</keyword>
<dbReference type="OMA" id="MYPNWLV"/>
<sequence length="290" mass="31780">MFFDSHTWLLSSAVLCCLSTIGAQQQLFEQPSTLTARNLAPTIYNVAGVGAGAGAGAQLPNHAAVQRAPAQIIKATALQEVRDSEELAPFFQQLLKQTMPNWQTEHKQRGQQRQQQQEQEQRQETRGQQQQHFFVELPSQQPQILHGYNGVNVRQQQQQQQQQQLQSTSLPQQQQQQQQQQQPFAQLPIQKQQQQSYTTYLQTSPKIALAPLTAAATTTTTTTTAAIGVAPPIGSLANSFQPTSPQAQNTTLAKEQCELCCDPLAPPNTPCGCCNTKPLLSAAALRATTG</sequence>
<reference evidence="3 4" key="1">
    <citation type="journal article" date="2019" name="J. Hered.">
        <title>An Improved Genome Assembly for Drosophila navojoa, the Basal Species in the mojavensis Cluster.</title>
        <authorList>
            <person name="Vanderlinde T."/>
            <person name="Dupim E.G."/>
            <person name="Nazario-Yepiz N.O."/>
            <person name="Carvalho A.B."/>
        </authorList>
    </citation>
    <scope>NUCLEOTIDE SEQUENCE [LARGE SCALE GENOMIC DNA]</scope>
    <source>
        <strain evidence="3">Navoj_Jal97</strain>
        <tissue evidence="3">Whole organism</tissue>
    </source>
</reference>
<dbReference type="OrthoDB" id="7870344at2759"/>
<organism evidence="3 4">
    <name type="scientific">Drosophila navojoa</name>
    <name type="common">Fruit fly</name>
    <dbReference type="NCBI Taxonomy" id="7232"/>
    <lineage>
        <taxon>Eukaryota</taxon>
        <taxon>Metazoa</taxon>
        <taxon>Ecdysozoa</taxon>
        <taxon>Arthropoda</taxon>
        <taxon>Hexapoda</taxon>
        <taxon>Insecta</taxon>
        <taxon>Pterygota</taxon>
        <taxon>Neoptera</taxon>
        <taxon>Endopterygota</taxon>
        <taxon>Diptera</taxon>
        <taxon>Brachycera</taxon>
        <taxon>Muscomorpha</taxon>
        <taxon>Ephydroidea</taxon>
        <taxon>Drosophilidae</taxon>
        <taxon>Drosophila</taxon>
    </lineage>
</organism>
<dbReference type="Proteomes" id="UP000295192">
    <property type="component" value="Unassembled WGS sequence"/>
</dbReference>
<protein>
    <submittedName>
        <fullName evidence="3">Uncharacterized protein</fullName>
    </submittedName>
</protein>
<proteinExistence type="predicted"/>
<keyword evidence="2" id="KW-0732">Signal</keyword>
<dbReference type="EMBL" id="LSRL02000018">
    <property type="protein sequence ID" value="TDG50109.1"/>
    <property type="molecule type" value="Genomic_DNA"/>
</dbReference>
<evidence type="ECO:0000256" key="2">
    <source>
        <dbReference type="SAM" id="SignalP"/>
    </source>
</evidence>
<comment type="caution">
    <text evidence="3">The sequence shown here is derived from an EMBL/GenBank/DDBJ whole genome shotgun (WGS) entry which is preliminary data.</text>
</comment>
<name>A0A484BMR7_DRONA</name>
<evidence type="ECO:0000313" key="3">
    <source>
        <dbReference type="EMBL" id="TDG50109.1"/>
    </source>
</evidence>
<evidence type="ECO:0000313" key="4">
    <source>
        <dbReference type="Proteomes" id="UP000295192"/>
    </source>
</evidence>
<accession>A0A484BMR7</accession>
<feature type="region of interest" description="Disordered" evidence="1">
    <location>
        <begin position="102"/>
        <end position="130"/>
    </location>
</feature>